<dbReference type="CDD" id="cd00198">
    <property type="entry name" value="vWFA"/>
    <property type="match status" value="1"/>
</dbReference>
<keyword evidence="2" id="KW-1185">Reference proteome</keyword>
<sequence>MAGFFLIIVPMSRCVSRIAGAAVGALALISSLPLRASDRVAENSLDPVDVELVLAVDTSSSMTKEELALQRHGYAAALRSREVIQAIADGPHGRIALTYFEWGASGSRRMVVPWTAIGSAADARRVADQLQAAKVANLFQTSISGAIRHSMRVLKDNEFSGTRRVIDISGDGPNNEGGLVTLSRDAAVDEGVTINGLPLMLDPRAFAGGTAGTLDHYYADCVIGGPRAFILPVSDWDQFPAAVRLKLVIELSGGETLFRKASGTAAQFVAGRSDCTIGEKIWSGMERG</sequence>
<dbReference type="Pfam" id="PF06707">
    <property type="entry name" value="DUF1194"/>
    <property type="match status" value="1"/>
</dbReference>
<organism evidence="1 2">
    <name type="scientific">Aquibium oceanicum</name>
    <dbReference type="NCBI Taxonomy" id="1670800"/>
    <lineage>
        <taxon>Bacteria</taxon>
        <taxon>Pseudomonadati</taxon>
        <taxon>Pseudomonadota</taxon>
        <taxon>Alphaproteobacteria</taxon>
        <taxon>Hyphomicrobiales</taxon>
        <taxon>Phyllobacteriaceae</taxon>
        <taxon>Aquibium</taxon>
    </lineage>
</organism>
<evidence type="ECO:0000313" key="1">
    <source>
        <dbReference type="EMBL" id="APH72631.1"/>
    </source>
</evidence>
<dbReference type="STRING" id="1670800.BSQ44_15645"/>
<accession>A0A1L3STD0</accession>
<evidence type="ECO:0000313" key="2">
    <source>
        <dbReference type="Proteomes" id="UP000182840"/>
    </source>
</evidence>
<proteinExistence type="predicted"/>
<gene>
    <name evidence="1" type="ORF">BSQ44_15645</name>
</gene>
<dbReference type="InterPro" id="IPR036465">
    <property type="entry name" value="vWFA_dom_sf"/>
</dbReference>
<dbReference type="EMBL" id="CP018171">
    <property type="protein sequence ID" value="APH72631.1"/>
    <property type="molecule type" value="Genomic_DNA"/>
</dbReference>
<dbReference type="RefSeq" id="WP_072605798.1">
    <property type="nucleotide sequence ID" value="NZ_CP018171.1"/>
</dbReference>
<dbReference type="OrthoDB" id="9792179at2"/>
<evidence type="ECO:0008006" key="3">
    <source>
        <dbReference type="Google" id="ProtNLM"/>
    </source>
</evidence>
<dbReference type="SUPFAM" id="SSF53300">
    <property type="entry name" value="vWA-like"/>
    <property type="match status" value="1"/>
</dbReference>
<dbReference type="Proteomes" id="UP000182840">
    <property type="component" value="Chromosome"/>
</dbReference>
<dbReference type="InterPro" id="IPR010607">
    <property type="entry name" value="DUF1194"/>
</dbReference>
<dbReference type="AlphaFoldDB" id="A0A1L3STD0"/>
<dbReference type="KEGG" id="meso:BSQ44_15645"/>
<reference evidence="2" key="1">
    <citation type="submission" date="2016-11" db="EMBL/GenBank/DDBJ databases">
        <title>Mesorhizobium oceanicum sp. nov., isolated from deep seawater in South China Sea.</title>
        <authorList>
            <person name="Fu G.-Y."/>
        </authorList>
    </citation>
    <scope>NUCLEOTIDE SEQUENCE [LARGE SCALE GENOMIC DNA]</scope>
    <source>
        <strain evidence="2">B7</strain>
    </source>
</reference>
<dbReference type="Gene3D" id="3.40.50.410">
    <property type="entry name" value="von Willebrand factor, type A domain"/>
    <property type="match status" value="1"/>
</dbReference>
<protein>
    <recommendedName>
        <fullName evidence="3">VWFA domain-containing protein</fullName>
    </recommendedName>
</protein>
<name>A0A1L3STD0_9HYPH</name>